<dbReference type="GeneID" id="77083438"/>
<protein>
    <submittedName>
        <fullName evidence="1">Uncharacterized protein</fullName>
    </submittedName>
</protein>
<comment type="caution">
    <text evidence="1">The sequence shown here is derived from an EMBL/GenBank/DDBJ whole genome shotgun (WGS) entry which is preliminary data.</text>
</comment>
<dbReference type="EMBL" id="JAXUBM010000035">
    <property type="protein sequence ID" value="MDZ5741146.1"/>
    <property type="molecule type" value="Genomic_DNA"/>
</dbReference>
<keyword evidence="2" id="KW-1185">Reference proteome</keyword>
<name>A0ABU5L4S2_9PSED</name>
<reference evidence="1 2" key="1">
    <citation type="submission" date="2023-11" db="EMBL/GenBank/DDBJ databases">
        <title>Draft genomes analysis of Pseudomonas asiatica isolated from milk, feces and farm soil of cows suffering from clinical mastitis.</title>
        <authorList>
            <person name="Rahman T."/>
            <person name="Das Z.C."/>
            <person name="Hoque M.N."/>
        </authorList>
    </citation>
    <scope>NUCLEOTIDE SEQUENCE [LARGE SCALE GENOMIC DNA]</scope>
    <source>
        <strain evidence="1 2">2F2</strain>
    </source>
</reference>
<accession>A0ABU5L4S2</accession>
<gene>
    <name evidence="1" type="ORF">SOW75_23475</name>
</gene>
<dbReference type="Proteomes" id="UP001292116">
    <property type="component" value="Unassembled WGS sequence"/>
</dbReference>
<sequence>MTWTIADTAGALLLAMTIASTWCVVRAKGIETRRKKENGPCN</sequence>
<evidence type="ECO:0000313" key="2">
    <source>
        <dbReference type="Proteomes" id="UP001292116"/>
    </source>
</evidence>
<proteinExistence type="predicted"/>
<organism evidence="1 2">
    <name type="scientific">Pseudomonas asiatica</name>
    <dbReference type="NCBI Taxonomy" id="2219225"/>
    <lineage>
        <taxon>Bacteria</taxon>
        <taxon>Pseudomonadati</taxon>
        <taxon>Pseudomonadota</taxon>
        <taxon>Gammaproteobacteria</taxon>
        <taxon>Pseudomonadales</taxon>
        <taxon>Pseudomonadaceae</taxon>
        <taxon>Pseudomonas</taxon>
    </lineage>
</organism>
<evidence type="ECO:0000313" key="1">
    <source>
        <dbReference type="EMBL" id="MDZ5741146.1"/>
    </source>
</evidence>
<dbReference type="RefSeq" id="WP_016711289.1">
    <property type="nucleotide sequence ID" value="NZ_CP139471.1"/>
</dbReference>